<feature type="transmembrane region" description="Helical" evidence="6">
    <location>
        <begin position="42"/>
        <end position="70"/>
    </location>
</feature>
<proteinExistence type="predicted"/>
<dbReference type="Pfam" id="PF01810">
    <property type="entry name" value="LysE"/>
    <property type="match status" value="1"/>
</dbReference>
<reference evidence="7 8" key="1">
    <citation type="submission" date="2020-03" db="EMBL/GenBank/DDBJ databases">
        <title>Roseomonas selenitidurans sp. nov. isolated from soil.</title>
        <authorList>
            <person name="Liu H."/>
        </authorList>
    </citation>
    <scope>NUCLEOTIDE SEQUENCE [LARGE SCALE GENOMIC DNA]</scope>
    <source>
        <strain evidence="7 8">JCM 15073</strain>
    </source>
</reference>
<gene>
    <name evidence="7" type="ORF">HB662_26730</name>
</gene>
<dbReference type="RefSeq" id="WP_168054736.1">
    <property type="nucleotide sequence ID" value="NZ_JAATJR010000009.1"/>
</dbReference>
<evidence type="ECO:0000256" key="5">
    <source>
        <dbReference type="ARBA" id="ARBA00023136"/>
    </source>
</evidence>
<evidence type="ECO:0000256" key="3">
    <source>
        <dbReference type="ARBA" id="ARBA00022692"/>
    </source>
</evidence>
<protein>
    <submittedName>
        <fullName evidence="7">LysE family translocator</fullName>
    </submittedName>
</protein>
<keyword evidence="2" id="KW-1003">Cell membrane</keyword>
<accession>A0ABX1F7X5</accession>
<evidence type="ECO:0000256" key="1">
    <source>
        <dbReference type="ARBA" id="ARBA00004651"/>
    </source>
</evidence>
<keyword evidence="3 6" id="KW-0812">Transmembrane</keyword>
<feature type="transmembrane region" description="Helical" evidence="6">
    <location>
        <begin position="76"/>
        <end position="97"/>
    </location>
</feature>
<feature type="transmembrane region" description="Helical" evidence="6">
    <location>
        <begin position="184"/>
        <end position="202"/>
    </location>
</feature>
<comment type="caution">
    <text evidence="7">The sequence shown here is derived from an EMBL/GenBank/DDBJ whole genome shotgun (WGS) entry which is preliminary data.</text>
</comment>
<feature type="transmembrane region" description="Helical" evidence="6">
    <location>
        <begin position="150"/>
        <end position="172"/>
    </location>
</feature>
<sequence>MPIDPQLFAAFLIAAWVLILTPGPDMLFVIGQSLAGGVRRGWAAMFGIVCGALVHVALAASGIAALIAASPTLFEALRLVGAGYLIWLGLGALRAAWRGGGVLRPAGPARAAFRQGFLTNLTNPKVILFFLAFLPQFVDPGRGPVALQMAILGPLVPLMSLPAYGLLIHGAGRAAARLNRHARWLEAVAGAMFLGLGLRLLMGNRPA</sequence>
<keyword evidence="4 6" id="KW-1133">Transmembrane helix</keyword>
<evidence type="ECO:0000313" key="8">
    <source>
        <dbReference type="Proteomes" id="UP000765160"/>
    </source>
</evidence>
<dbReference type="Proteomes" id="UP000765160">
    <property type="component" value="Unassembled WGS sequence"/>
</dbReference>
<keyword evidence="5 6" id="KW-0472">Membrane</keyword>
<evidence type="ECO:0000313" key="7">
    <source>
        <dbReference type="EMBL" id="NKE48397.1"/>
    </source>
</evidence>
<dbReference type="InterPro" id="IPR001123">
    <property type="entry name" value="LeuE-type"/>
</dbReference>
<dbReference type="PANTHER" id="PTHR30086">
    <property type="entry name" value="ARGININE EXPORTER PROTEIN ARGO"/>
    <property type="match status" value="1"/>
</dbReference>
<keyword evidence="8" id="KW-1185">Reference proteome</keyword>
<evidence type="ECO:0000256" key="2">
    <source>
        <dbReference type="ARBA" id="ARBA00022475"/>
    </source>
</evidence>
<dbReference type="EMBL" id="JAAVTX010000009">
    <property type="protein sequence ID" value="NKE48397.1"/>
    <property type="molecule type" value="Genomic_DNA"/>
</dbReference>
<dbReference type="PANTHER" id="PTHR30086:SF20">
    <property type="entry name" value="ARGININE EXPORTER PROTEIN ARGO-RELATED"/>
    <property type="match status" value="1"/>
</dbReference>
<organism evidence="7 8">
    <name type="scientific">Falsiroseomonas frigidaquae</name>
    <dbReference type="NCBI Taxonomy" id="487318"/>
    <lineage>
        <taxon>Bacteria</taxon>
        <taxon>Pseudomonadati</taxon>
        <taxon>Pseudomonadota</taxon>
        <taxon>Alphaproteobacteria</taxon>
        <taxon>Acetobacterales</taxon>
        <taxon>Roseomonadaceae</taxon>
        <taxon>Falsiroseomonas</taxon>
    </lineage>
</organism>
<evidence type="ECO:0000256" key="4">
    <source>
        <dbReference type="ARBA" id="ARBA00022989"/>
    </source>
</evidence>
<feature type="transmembrane region" description="Helical" evidence="6">
    <location>
        <begin position="6"/>
        <end position="30"/>
    </location>
</feature>
<dbReference type="PIRSF" id="PIRSF006324">
    <property type="entry name" value="LeuE"/>
    <property type="match status" value="1"/>
</dbReference>
<comment type="subcellular location">
    <subcellularLocation>
        <location evidence="1">Cell membrane</location>
        <topology evidence="1">Multi-pass membrane protein</topology>
    </subcellularLocation>
</comment>
<evidence type="ECO:0000256" key="6">
    <source>
        <dbReference type="SAM" id="Phobius"/>
    </source>
</evidence>
<name>A0ABX1F7X5_9PROT</name>